<keyword evidence="2" id="KW-0238">DNA-binding</keyword>
<proteinExistence type="predicted"/>
<dbReference type="PRINTS" id="PR00033">
    <property type="entry name" value="HTHASNC"/>
</dbReference>
<name>A0A1B7M1N5_9MICC</name>
<dbReference type="Pfam" id="PF13404">
    <property type="entry name" value="HTH_AsnC-type"/>
    <property type="match status" value="1"/>
</dbReference>
<dbReference type="Pfam" id="PF22482">
    <property type="entry name" value="AsnC_trans_reg_3"/>
    <property type="match status" value="1"/>
</dbReference>
<evidence type="ECO:0000259" key="4">
    <source>
        <dbReference type="PROSITE" id="PS50956"/>
    </source>
</evidence>
<evidence type="ECO:0000256" key="2">
    <source>
        <dbReference type="ARBA" id="ARBA00023125"/>
    </source>
</evidence>
<dbReference type="SUPFAM" id="SSF54909">
    <property type="entry name" value="Dimeric alpha+beta barrel"/>
    <property type="match status" value="2"/>
</dbReference>
<protein>
    <submittedName>
        <fullName evidence="5">AsnC family transcriptional regulator</fullName>
    </submittedName>
</protein>
<dbReference type="GO" id="GO:0043565">
    <property type="term" value="F:sequence-specific DNA binding"/>
    <property type="evidence" value="ECO:0007669"/>
    <property type="project" value="InterPro"/>
</dbReference>
<dbReference type="Gene3D" id="3.30.70.920">
    <property type="match status" value="2"/>
</dbReference>
<evidence type="ECO:0000256" key="3">
    <source>
        <dbReference type="ARBA" id="ARBA00023163"/>
    </source>
</evidence>
<dbReference type="AlphaFoldDB" id="A0A1B7M1N5"/>
<evidence type="ECO:0000313" key="6">
    <source>
        <dbReference type="Proteomes" id="UP000078292"/>
    </source>
</evidence>
<dbReference type="GO" id="GO:0043200">
    <property type="term" value="P:response to amino acid"/>
    <property type="evidence" value="ECO:0007669"/>
    <property type="project" value="TreeGrafter"/>
</dbReference>
<evidence type="ECO:0000256" key="1">
    <source>
        <dbReference type="ARBA" id="ARBA00023015"/>
    </source>
</evidence>
<accession>A0A1B7M1N5</accession>
<dbReference type="InterPro" id="IPR019888">
    <property type="entry name" value="Tscrpt_reg_AsnC-like"/>
</dbReference>
<comment type="caution">
    <text evidence="5">The sequence shown here is derived from an EMBL/GenBank/DDBJ whole genome shotgun (WGS) entry which is preliminary data.</text>
</comment>
<dbReference type="STRING" id="1837282.A6F49_06945"/>
<sequence>MPYAELARQTRVTEKTVRRRVTSLLESNFMQISAVTDPSLLGFEELALVLISLDGTKNPAQIAEAVAVLPEVDYVTVTTGTFPLQAEIVCIDRQELYTVAFDKIGALIGVQSVEVLSYLRLHYQQARFFPAQSKITELGVRPMQIDDLDRKIISQMADNGRTSFSDIAATLQIPIATVRLRYGKLSESGAVKVMCIINPLRLGYTATSWVGLKIGPGTKSTEVAEALTNLNEVSYVAITSGRFHVLAEVIASTREDLIRILDERIRAIPGVQVSDTWTYIDLYYKALKPRKLPRS</sequence>
<dbReference type="PANTHER" id="PTHR30154">
    <property type="entry name" value="LEUCINE-RESPONSIVE REGULATORY PROTEIN"/>
    <property type="match status" value="1"/>
</dbReference>
<dbReference type="Proteomes" id="UP000078292">
    <property type="component" value="Unassembled WGS sequence"/>
</dbReference>
<dbReference type="Gene3D" id="1.10.10.10">
    <property type="entry name" value="Winged helix-like DNA-binding domain superfamily/Winged helix DNA-binding domain"/>
    <property type="match status" value="1"/>
</dbReference>
<keyword evidence="1" id="KW-0805">Transcription regulation</keyword>
<evidence type="ECO:0000313" key="5">
    <source>
        <dbReference type="EMBL" id="OAV62470.1"/>
    </source>
</evidence>
<dbReference type="Pfam" id="PF01037">
    <property type="entry name" value="AsnC_trans_reg"/>
    <property type="match status" value="1"/>
</dbReference>
<dbReference type="InterPro" id="IPR019887">
    <property type="entry name" value="Tscrpt_reg_AsnC/Lrp_C"/>
</dbReference>
<gene>
    <name evidence="5" type="ORF">A6F49_06945</name>
</gene>
<dbReference type="SMART" id="SM00344">
    <property type="entry name" value="HTH_ASNC"/>
    <property type="match status" value="2"/>
</dbReference>
<feature type="domain" description="HTH asnC-type" evidence="4">
    <location>
        <begin position="1"/>
        <end position="44"/>
    </location>
</feature>
<dbReference type="InterPro" id="IPR011008">
    <property type="entry name" value="Dimeric_a/b-barrel"/>
</dbReference>
<dbReference type="InterPro" id="IPR054609">
    <property type="entry name" value="PF0864-like_C"/>
</dbReference>
<dbReference type="InterPro" id="IPR000485">
    <property type="entry name" value="AsnC-type_HTH_dom"/>
</dbReference>
<feature type="domain" description="HTH asnC-type" evidence="4">
    <location>
        <begin position="145"/>
        <end position="205"/>
    </location>
</feature>
<dbReference type="EMBL" id="LXEY01000012">
    <property type="protein sequence ID" value="OAV62470.1"/>
    <property type="molecule type" value="Genomic_DNA"/>
</dbReference>
<dbReference type="InterPro" id="IPR036388">
    <property type="entry name" value="WH-like_DNA-bd_sf"/>
</dbReference>
<dbReference type="PANTHER" id="PTHR30154:SF34">
    <property type="entry name" value="TRANSCRIPTIONAL REGULATOR AZLB"/>
    <property type="match status" value="1"/>
</dbReference>
<dbReference type="GO" id="GO:0005829">
    <property type="term" value="C:cytosol"/>
    <property type="evidence" value="ECO:0007669"/>
    <property type="project" value="TreeGrafter"/>
</dbReference>
<keyword evidence="3" id="KW-0804">Transcription</keyword>
<organism evidence="5 6">
    <name type="scientific">Enteractinococcus helveticum</name>
    <dbReference type="NCBI Taxonomy" id="1837282"/>
    <lineage>
        <taxon>Bacteria</taxon>
        <taxon>Bacillati</taxon>
        <taxon>Actinomycetota</taxon>
        <taxon>Actinomycetes</taxon>
        <taxon>Micrococcales</taxon>
        <taxon>Micrococcaceae</taxon>
    </lineage>
</organism>
<dbReference type="PROSITE" id="PS50956">
    <property type="entry name" value="HTH_ASNC_2"/>
    <property type="match status" value="2"/>
</dbReference>
<keyword evidence="6" id="KW-1185">Reference proteome</keyword>
<dbReference type="SUPFAM" id="SSF46785">
    <property type="entry name" value="Winged helix' DNA-binding domain"/>
    <property type="match status" value="1"/>
</dbReference>
<dbReference type="InterPro" id="IPR036390">
    <property type="entry name" value="WH_DNA-bd_sf"/>
</dbReference>
<reference evidence="5 6" key="1">
    <citation type="submission" date="2016-04" db="EMBL/GenBank/DDBJ databases">
        <title>First whole genome shotgun sequence of the bacterium Enteractinococcus sp. strain UASWS1574.</title>
        <authorList>
            <person name="Crovadore J."/>
            <person name="Chablais R."/>
            <person name="Lefort F."/>
        </authorList>
    </citation>
    <scope>NUCLEOTIDE SEQUENCE [LARGE SCALE GENOMIC DNA]</scope>
    <source>
        <strain evidence="5 6">UASWS1574</strain>
    </source>
</reference>